<dbReference type="InterPro" id="IPR023214">
    <property type="entry name" value="HAD_sf"/>
</dbReference>
<dbReference type="GO" id="GO:0016791">
    <property type="term" value="F:phosphatase activity"/>
    <property type="evidence" value="ECO:0007669"/>
    <property type="project" value="InterPro"/>
</dbReference>
<dbReference type="Gene3D" id="3.40.50.1000">
    <property type="entry name" value="HAD superfamily/HAD-like"/>
    <property type="match status" value="1"/>
</dbReference>
<organism evidence="4 5">
    <name type="scientific">Orchesella cincta</name>
    <name type="common">Springtail</name>
    <name type="synonym">Podura cincta</name>
    <dbReference type="NCBI Taxonomy" id="48709"/>
    <lineage>
        <taxon>Eukaryota</taxon>
        <taxon>Metazoa</taxon>
        <taxon>Ecdysozoa</taxon>
        <taxon>Arthropoda</taxon>
        <taxon>Hexapoda</taxon>
        <taxon>Collembola</taxon>
        <taxon>Entomobryomorpha</taxon>
        <taxon>Entomobryoidea</taxon>
        <taxon>Orchesellidae</taxon>
        <taxon>Orchesellinae</taxon>
        <taxon>Orchesella</taxon>
    </lineage>
</organism>
<dbReference type="SUPFAM" id="SSF56784">
    <property type="entry name" value="HAD-like"/>
    <property type="match status" value="1"/>
</dbReference>
<protein>
    <submittedName>
        <fullName evidence="4">Pyridoxal phosphate phosphatase PHOSPHO2</fullName>
    </submittedName>
</protein>
<dbReference type="STRING" id="48709.A0A1D2MRY3"/>
<dbReference type="PANTHER" id="PTHR20889">
    <property type="entry name" value="PHOSPHATASE, ORPHAN 1, 2"/>
    <property type="match status" value="1"/>
</dbReference>
<name>A0A1D2MRY3_ORCCI</name>
<reference evidence="4 5" key="1">
    <citation type="journal article" date="2016" name="Genome Biol. Evol.">
        <title>Gene Family Evolution Reflects Adaptation to Soil Environmental Stressors in the Genome of the Collembolan Orchesella cincta.</title>
        <authorList>
            <person name="Faddeeva-Vakhrusheva A."/>
            <person name="Derks M.F."/>
            <person name="Anvar S.Y."/>
            <person name="Agamennone V."/>
            <person name="Suring W."/>
            <person name="Smit S."/>
            <person name="van Straalen N.M."/>
            <person name="Roelofs D."/>
        </authorList>
    </citation>
    <scope>NUCLEOTIDE SEQUENCE [LARGE SCALE GENOMIC DNA]</scope>
    <source>
        <tissue evidence="4">Mixed pool</tissue>
    </source>
</reference>
<comment type="cofactor">
    <cofactor evidence="3">
        <name>Mg(2+)</name>
        <dbReference type="ChEBI" id="CHEBI:18420"/>
    </cofactor>
</comment>
<feature type="binding site" evidence="3">
    <location>
        <position position="232"/>
    </location>
    <ligand>
        <name>Mg(2+)</name>
        <dbReference type="ChEBI" id="CHEBI:18420"/>
    </ligand>
</feature>
<dbReference type="EMBL" id="LJIJ01000623">
    <property type="protein sequence ID" value="ODM95766.1"/>
    <property type="molecule type" value="Genomic_DNA"/>
</dbReference>
<dbReference type="PIRSF" id="PIRSF031051">
    <property type="entry name" value="PyrdxlP_Pase_PHOSPHO2"/>
    <property type="match status" value="1"/>
</dbReference>
<dbReference type="AlphaFoldDB" id="A0A1D2MRY3"/>
<sequence length="292" mass="33189">MAKSGKLAKKSCCHCLCSCEDEEQVAYLYAFDFDHTIVDQNSDTAVMEIIHDPIPDNLQRMYDGTNWTEYMDQIFRFVADEGGTYDVIADKISLLKPTEGLFVKPFQGQLKTLPTKFTLGLSNSRKCVLGMIELLQRISESRNVHHHSKLVVISDANTFFIQTFLTSRRPPLIADAIITNQADKTDEGYLKLTPYEQQQACPLCPRNLCKGAALERYIELKGPFNKVYYTGDGGNDVCPAMKLTENDVVFVRKNFAMEKIIAHGNWKGQNIDIKAKIVYWDDAKTIEEEMDF</sequence>
<feature type="binding site" evidence="3">
    <location>
        <position position="32"/>
    </location>
    <ligand>
        <name>Mg(2+)</name>
        <dbReference type="ChEBI" id="CHEBI:18420"/>
    </ligand>
</feature>
<evidence type="ECO:0000313" key="5">
    <source>
        <dbReference type="Proteomes" id="UP000094527"/>
    </source>
</evidence>
<dbReference type="Proteomes" id="UP000094527">
    <property type="component" value="Unassembled WGS sequence"/>
</dbReference>
<evidence type="ECO:0000256" key="2">
    <source>
        <dbReference type="PIRSR" id="PIRSR031051-2"/>
    </source>
</evidence>
<evidence type="ECO:0000313" key="4">
    <source>
        <dbReference type="EMBL" id="ODM95766.1"/>
    </source>
</evidence>
<gene>
    <name evidence="4" type="ORF">Ocin01_10914</name>
</gene>
<dbReference type="PANTHER" id="PTHR20889:SF12">
    <property type="entry name" value="LP01149P"/>
    <property type="match status" value="1"/>
</dbReference>
<feature type="binding site" evidence="3">
    <location>
        <position position="34"/>
    </location>
    <ligand>
        <name>Mg(2+)</name>
        <dbReference type="ChEBI" id="CHEBI:18420"/>
    </ligand>
</feature>
<evidence type="ECO:0000256" key="1">
    <source>
        <dbReference type="PIRSR" id="PIRSR031051-1"/>
    </source>
</evidence>
<comment type="caution">
    <text evidence="4">The sequence shown here is derived from an EMBL/GenBank/DDBJ whole genome shotgun (WGS) entry which is preliminary data.</text>
</comment>
<dbReference type="Pfam" id="PF06888">
    <property type="entry name" value="Put_Phosphatase"/>
    <property type="match status" value="2"/>
</dbReference>
<feature type="active site" description="Proton donor" evidence="1">
    <location>
        <position position="34"/>
    </location>
</feature>
<dbReference type="InterPro" id="IPR016965">
    <property type="entry name" value="Pase_PHOSPHO-typ"/>
</dbReference>
<dbReference type="OrthoDB" id="10267182at2759"/>
<dbReference type="OMA" id="HNLADCF"/>
<feature type="active site" description="Nucleophile" evidence="1">
    <location>
        <position position="32"/>
    </location>
</feature>
<feature type="binding site" evidence="2">
    <location>
        <position position="43"/>
    </location>
    <ligand>
        <name>substrate</name>
    </ligand>
</feature>
<keyword evidence="3" id="KW-0479">Metal-binding</keyword>
<keyword evidence="3" id="KW-0460">Magnesium</keyword>
<dbReference type="InterPro" id="IPR036412">
    <property type="entry name" value="HAD-like_sf"/>
</dbReference>
<proteinExistence type="predicted"/>
<keyword evidence="5" id="KW-1185">Reference proteome</keyword>
<accession>A0A1D2MRY3</accession>
<evidence type="ECO:0000256" key="3">
    <source>
        <dbReference type="PIRSR" id="PIRSR031051-3"/>
    </source>
</evidence>
<feature type="binding site" evidence="2">
    <location>
        <position position="155"/>
    </location>
    <ligand>
        <name>substrate</name>
    </ligand>
</feature>
<dbReference type="NCBIfam" id="TIGR01488">
    <property type="entry name" value="HAD-SF-IB"/>
    <property type="match status" value="1"/>
</dbReference>
<dbReference type="GO" id="GO:0046872">
    <property type="term" value="F:metal ion binding"/>
    <property type="evidence" value="ECO:0007669"/>
    <property type="project" value="UniProtKB-KW"/>
</dbReference>